<protein>
    <submittedName>
        <fullName evidence="2">Uncharacterized protein</fullName>
    </submittedName>
</protein>
<name>A0A0B1SF89_OESDE</name>
<evidence type="ECO:0000313" key="3">
    <source>
        <dbReference type="Proteomes" id="UP000053660"/>
    </source>
</evidence>
<dbReference type="AlphaFoldDB" id="A0A0B1SF89"/>
<reference evidence="2 3" key="1">
    <citation type="submission" date="2014-03" db="EMBL/GenBank/DDBJ databases">
        <title>Draft genome of the hookworm Oesophagostomum dentatum.</title>
        <authorList>
            <person name="Mitreva M."/>
        </authorList>
    </citation>
    <scope>NUCLEOTIDE SEQUENCE [LARGE SCALE GENOMIC DNA]</scope>
    <source>
        <strain evidence="2 3">OD-Hann</strain>
    </source>
</reference>
<organism evidence="2 3">
    <name type="scientific">Oesophagostomum dentatum</name>
    <name type="common">Nodular worm</name>
    <dbReference type="NCBI Taxonomy" id="61180"/>
    <lineage>
        <taxon>Eukaryota</taxon>
        <taxon>Metazoa</taxon>
        <taxon>Ecdysozoa</taxon>
        <taxon>Nematoda</taxon>
        <taxon>Chromadorea</taxon>
        <taxon>Rhabditida</taxon>
        <taxon>Rhabditina</taxon>
        <taxon>Rhabditomorpha</taxon>
        <taxon>Strongyloidea</taxon>
        <taxon>Strongylidae</taxon>
        <taxon>Oesophagostomum</taxon>
    </lineage>
</organism>
<proteinExistence type="predicted"/>
<feature type="non-terminal residue" evidence="2">
    <location>
        <position position="1"/>
    </location>
</feature>
<feature type="transmembrane region" description="Helical" evidence="1">
    <location>
        <begin position="36"/>
        <end position="58"/>
    </location>
</feature>
<keyword evidence="3" id="KW-1185">Reference proteome</keyword>
<evidence type="ECO:0000256" key="1">
    <source>
        <dbReference type="SAM" id="Phobius"/>
    </source>
</evidence>
<keyword evidence="1" id="KW-0812">Transmembrane</keyword>
<sequence>VLGTSSRVFIPDDAPDFPGWSGDHWFKKDSPFYRTYIVASSCEWAMTLAMQVFILSFVRCEHNHRGNYDNAELVAQRRATVNGRGVQFE</sequence>
<keyword evidence="1" id="KW-1133">Transmembrane helix</keyword>
<accession>A0A0B1SF89</accession>
<dbReference type="Proteomes" id="UP000053660">
    <property type="component" value="Unassembled WGS sequence"/>
</dbReference>
<gene>
    <name evidence="2" type="ORF">OESDEN_16299</name>
</gene>
<dbReference type="EMBL" id="KN570709">
    <property type="protein sequence ID" value="KHJ83993.1"/>
    <property type="molecule type" value="Genomic_DNA"/>
</dbReference>
<keyword evidence="1" id="KW-0472">Membrane</keyword>
<dbReference type="OrthoDB" id="191706at2759"/>
<evidence type="ECO:0000313" key="2">
    <source>
        <dbReference type="EMBL" id="KHJ83993.1"/>
    </source>
</evidence>